<dbReference type="Proteomes" id="UP000183810">
    <property type="component" value="Chromosome"/>
</dbReference>
<dbReference type="OrthoDB" id="5625302at2"/>
<dbReference type="PANTHER" id="PTHR23310">
    <property type="entry name" value="ACYL-COA-BINDING PROTEIN, ACBP"/>
    <property type="match status" value="1"/>
</dbReference>
<protein>
    <submittedName>
        <fullName evidence="3">Acyl-CoA-binding protein</fullName>
    </submittedName>
</protein>
<evidence type="ECO:0000313" key="4">
    <source>
        <dbReference type="Proteomes" id="UP000183810"/>
    </source>
</evidence>
<dbReference type="PRINTS" id="PR00689">
    <property type="entry name" value="ACOABINDINGP"/>
</dbReference>
<dbReference type="PANTHER" id="PTHR23310:SF62">
    <property type="entry name" value="ACYL-COA BINDING PROTEIN 1, ISOFORM A"/>
    <property type="match status" value="1"/>
</dbReference>
<feature type="domain" description="ACB" evidence="2">
    <location>
        <begin position="4"/>
        <end position="88"/>
    </location>
</feature>
<dbReference type="GO" id="GO:0000062">
    <property type="term" value="F:fatty-acyl-CoA binding"/>
    <property type="evidence" value="ECO:0007669"/>
    <property type="project" value="InterPro"/>
</dbReference>
<dbReference type="SUPFAM" id="SSF47027">
    <property type="entry name" value="Acyl-CoA binding protein"/>
    <property type="match status" value="1"/>
</dbReference>
<dbReference type="EMBL" id="CP018082">
    <property type="protein sequence ID" value="APE34184.1"/>
    <property type="molecule type" value="Genomic_DNA"/>
</dbReference>
<dbReference type="KEGG" id="nsl:BOX37_09675"/>
<dbReference type="InterPro" id="IPR014352">
    <property type="entry name" value="FERM/acyl-CoA-bd_prot_sf"/>
</dbReference>
<evidence type="ECO:0000256" key="1">
    <source>
        <dbReference type="ARBA" id="ARBA00023121"/>
    </source>
</evidence>
<dbReference type="Pfam" id="PF00887">
    <property type="entry name" value="ACBP"/>
    <property type="match status" value="1"/>
</dbReference>
<dbReference type="InterPro" id="IPR035984">
    <property type="entry name" value="Acyl-CoA-binding_sf"/>
</dbReference>
<accession>A0A1J0VQ53</accession>
<dbReference type="GO" id="GO:0006631">
    <property type="term" value="P:fatty acid metabolic process"/>
    <property type="evidence" value="ECO:0007669"/>
    <property type="project" value="TreeGrafter"/>
</dbReference>
<dbReference type="InterPro" id="IPR022408">
    <property type="entry name" value="Acyl-CoA-binding_prot_CS"/>
</dbReference>
<gene>
    <name evidence="3" type="ORF">BOX37_09675</name>
</gene>
<dbReference type="PROSITE" id="PS51228">
    <property type="entry name" value="ACB_2"/>
    <property type="match status" value="1"/>
</dbReference>
<organism evidence="3 4">
    <name type="scientific">Nocardia mangyaensis</name>
    <dbReference type="NCBI Taxonomy" id="2213200"/>
    <lineage>
        <taxon>Bacteria</taxon>
        <taxon>Bacillati</taxon>
        <taxon>Actinomycetota</taxon>
        <taxon>Actinomycetes</taxon>
        <taxon>Mycobacteriales</taxon>
        <taxon>Nocardiaceae</taxon>
        <taxon>Nocardia</taxon>
    </lineage>
</organism>
<evidence type="ECO:0000313" key="3">
    <source>
        <dbReference type="EMBL" id="APE34184.1"/>
    </source>
</evidence>
<dbReference type="PROSITE" id="PS00880">
    <property type="entry name" value="ACB_1"/>
    <property type="match status" value="1"/>
</dbReference>
<sequence>MSDTEQAFAQASVEVKQLTKKPSNEQLLKLYALFKQGSEGDNSTKKPGLTDLVGKAKWNAWNDLKGTPTADAQAKYIALVSELKATLG</sequence>
<dbReference type="RefSeq" id="WP_071927364.1">
    <property type="nucleotide sequence ID" value="NZ_CP018082.1"/>
</dbReference>
<reference evidence="3" key="1">
    <citation type="submission" date="2016-11" db="EMBL/GenBank/DDBJ databases">
        <authorList>
            <person name="Jaros S."/>
            <person name="Januszkiewicz K."/>
            <person name="Wedrychowicz H."/>
        </authorList>
    </citation>
    <scope>NUCLEOTIDE SEQUENCE [LARGE SCALE GENOMIC DNA]</scope>
    <source>
        <strain evidence="3">Y48</strain>
    </source>
</reference>
<name>A0A1J0VQ53_9NOCA</name>
<dbReference type="AlphaFoldDB" id="A0A1J0VQ53"/>
<proteinExistence type="predicted"/>
<keyword evidence="4" id="KW-1185">Reference proteome</keyword>
<dbReference type="InterPro" id="IPR000582">
    <property type="entry name" value="Acyl-CoA-binding_protein"/>
</dbReference>
<keyword evidence="1" id="KW-0446">Lipid-binding</keyword>
<evidence type="ECO:0000259" key="2">
    <source>
        <dbReference type="PROSITE" id="PS51228"/>
    </source>
</evidence>
<dbReference type="Gene3D" id="1.20.80.10">
    <property type="match status" value="1"/>
</dbReference>